<sequence>MKAFFVPIYARIGTLSEEKLLIGFIVSADKKLWFRYSAHRLELQKKIMGNLAHKLYKSTLKDIELAIKKENEPNTALFKKKIFDADFFDYLRRYCQNIMAFGEMKSITIEQVTSEWVDRFFYPSLFGEIPTLPRQATDSDFRKNKKRIKQTFESPDLADKVDVDFTVPYQQLTGLYANTSVLLIAQNGRIFMADMVDFQAETEAVLRKINRLDNLIEALTQYGKELNLKKGKFCLLVNKPEAGSAQEHIFNTVVQKKLYTDISDQESVIADWQREIENNDYRKFSVQLAQEQD</sequence>
<proteinExistence type="predicted"/>
<keyword evidence="2" id="KW-1185">Reference proteome</keyword>
<evidence type="ECO:0000313" key="1">
    <source>
        <dbReference type="EMBL" id="SFC61807.1"/>
    </source>
</evidence>
<evidence type="ECO:0000313" key="2">
    <source>
        <dbReference type="Proteomes" id="UP000199514"/>
    </source>
</evidence>
<protein>
    <recommendedName>
        <fullName evidence="3">DUF3037 domain-containing protein</fullName>
    </recommendedName>
</protein>
<dbReference type="STRING" id="927664.SAMN05421780_107124"/>
<dbReference type="AlphaFoldDB" id="A0A1I1KLY8"/>
<dbReference type="Proteomes" id="UP000199514">
    <property type="component" value="Unassembled WGS sequence"/>
</dbReference>
<organism evidence="1 2">
    <name type="scientific">Flexibacter flexilis DSM 6793</name>
    <dbReference type="NCBI Taxonomy" id="927664"/>
    <lineage>
        <taxon>Bacteria</taxon>
        <taxon>Pseudomonadati</taxon>
        <taxon>Bacteroidota</taxon>
        <taxon>Cytophagia</taxon>
        <taxon>Cytophagales</taxon>
        <taxon>Flexibacteraceae</taxon>
        <taxon>Flexibacter</taxon>
    </lineage>
</organism>
<dbReference type="RefSeq" id="WP_091513258.1">
    <property type="nucleotide sequence ID" value="NZ_FOLE01000007.1"/>
</dbReference>
<accession>A0A1I1KLY8</accession>
<name>A0A1I1KLY8_9BACT</name>
<gene>
    <name evidence="1" type="ORF">SAMN05421780_107124</name>
</gene>
<dbReference type="EMBL" id="FOLE01000007">
    <property type="protein sequence ID" value="SFC61807.1"/>
    <property type="molecule type" value="Genomic_DNA"/>
</dbReference>
<reference evidence="1 2" key="1">
    <citation type="submission" date="2016-10" db="EMBL/GenBank/DDBJ databases">
        <authorList>
            <person name="de Groot N.N."/>
        </authorList>
    </citation>
    <scope>NUCLEOTIDE SEQUENCE [LARGE SCALE GENOMIC DNA]</scope>
    <source>
        <strain evidence="1 2">DSM 6793</strain>
    </source>
</reference>
<evidence type="ECO:0008006" key="3">
    <source>
        <dbReference type="Google" id="ProtNLM"/>
    </source>
</evidence>